<proteinExistence type="predicted"/>
<dbReference type="Pfam" id="PF07045">
    <property type="entry name" value="DUF1330"/>
    <property type="match status" value="1"/>
</dbReference>
<feature type="domain" description="DUF1330" evidence="1">
    <location>
        <begin position="5"/>
        <end position="96"/>
    </location>
</feature>
<dbReference type="Proteomes" id="UP000199092">
    <property type="component" value="Chromosome I"/>
</dbReference>
<name>A0A1H1T9V7_9ACTN</name>
<protein>
    <submittedName>
        <fullName evidence="2">Uncharacterized conserved protein, DUF1330 family</fullName>
    </submittedName>
</protein>
<dbReference type="SUPFAM" id="SSF54909">
    <property type="entry name" value="Dimeric alpha+beta barrel"/>
    <property type="match status" value="1"/>
</dbReference>
<dbReference type="InterPro" id="IPR010753">
    <property type="entry name" value="DUF1330"/>
</dbReference>
<dbReference type="InterPro" id="IPR011008">
    <property type="entry name" value="Dimeric_a/b-barrel"/>
</dbReference>
<dbReference type="PANTHER" id="PTHR41521">
    <property type="match status" value="1"/>
</dbReference>
<reference evidence="2 3" key="1">
    <citation type="submission" date="2016-10" db="EMBL/GenBank/DDBJ databases">
        <authorList>
            <person name="de Groot N.N."/>
        </authorList>
    </citation>
    <scope>NUCLEOTIDE SEQUENCE [LARGE SCALE GENOMIC DNA]</scope>
    <source>
        <strain evidence="2 3">DSM 21741</strain>
    </source>
</reference>
<dbReference type="STRING" id="546871.SAMN04488543_1976"/>
<keyword evidence="3" id="KW-1185">Reference proteome</keyword>
<evidence type="ECO:0000259" key="1">
    <source>
        <dbReference type="Pfam" id="PF07045"/>
    </source>
</evidence>
<dbReference type="Gene3D" id="3.30.70.100">
    <property type="match status" value="1"/>
</dbReference>
<evidence type="ECO:0000313" key="3">
    <source>
        <dbReference type="Proteomes" id="UP000199092"/>
    </source>
</evidence>
<gene>
    <name evidence="2" type="ORF">SAMN04488543_1976</name>
</gene>
<dbReference type="AlphaFoldDB" id="A0A1H1T9V7"/>
<accession>A0A1H1T9V7</accession>
<dbReference type="EMBL" id="LT629749">
    <property type="protein sequence ID" value="SDS57040.1"/>
    <property type="molecule type" value="Genomic_DNA"/>
</dbReference>
<dbReference type="PANTHER" id="PTHR41521:SF4">
    <property type="entry name" value="BLR0684 PROTEIN"/>
    <property type="match status" value="1"/>
</dbReference>
<evidence type="ECO:0000313" key="2">
    <source>
        <dbReference type="EMBL" id="SDS57040.1"/>
    </source>
</evidence>
<sequence length="98" mass="10667">MVRMTAYWISVYQEIFDQAKVDAYAQLARPALEAAGGTFVARGLPEQTYEAGESTRTVVIVFDSVEAARAAHDSPAYQEALAALDGGARRDMRIMPAL</sequence>
<organism evidence="2 3">
    <name type="scientific">Friedmanniella luteola</name>
    <dbReference type="NCBI Taxonomy" id="546871"/>
    <lineage>
        <taxon>Bacteria</taxon>
        <taxon>Bacillati</taxon>
        <taxon>Actinomycetota</taxon>
        <taxon>Actinomycetes</taxon>
        <taxon>Propionibacteriales</taxon>
        <taxon>Nocardioidaceae</taxon>
        <taxon>Friedmanniella</taxon>
    </lineage>
</organism>